<keyword evidence="2" id="KW-0255">Endonuclease</keyword>
<dbReference type="EMBL" id="FXTX01000010">
    <property type="protein sequence ID" value="SMP12879.1"/>
    <property type="molecule type" value="Genomic_DNA"/>
</dbReference>
<protein>
    <submittedName>
        <fullName evidence="2">Endonuclease, Uma2 family (Restriction endonuclease fold)</fullName>
    </submittedName>
</protein>
<keyword evidence="2" id="KW-0540">Nuclease</keyword>
<dbReference type="GO" id="GO:0004519">
    <property type="term" value="F:endonuclease activity"/>
    <property type="evidence" value="ECO:0007669"/>
    <property type="project" value="UniProtKB-KW"/>
</dbReference>
<dbReference type="PANTHER" id="PTHR35400:SF1">
    <property type="entry name" value="SLR1083 PROTEIN"/>
    <property type="match status" value="1"/>
</dbReference>
<dbReference type="InterPro" id="IPR012296">
    <property type="entry name" value="Nuclease_put_TT1808"/>
</dbReference>
<proteinExistence type="predicted"/>
<evidence type="ECO:0000313" key="3">
    <source>
        <dbReference type="Proteomes" id="UP001157947"/>
    </source>
</evidence>
<dbReference type="Proteomes" id="UP001157947">
    <property type="component" value="Unassembled WGS sequence"/>
</dbReference>
<comment type="caution">
    <text evidence="2">The sequence shown here is derived from an EMBL/GenBank/DDBJ whole genome shotgun (WGS) entry which is preliminary data.</text>
</comment>
<name>A0AA45WM55_9AQUI</name>
<dbReference type="RefSeq" id="WP_265133867.1">
    <property type="nucleotide sequence ID" value="NZ_FXTX01000010.1"/>
</dbReference>
<accession>A0AA45WM55</accession>
<dbReference type="CDD" id="cd06260">
    <property type="entry name" value="DUF820-like"/>
    <property type="match status" value="1"/>
</dbReference>
<organism evidence="2 3">
    <name type="scientific">Venenivibrio stagnispumantis</name>
    <dbReference type="NCBI Taxonomy" id="407998"/>
    <lineage>
        <taxon>Bacteria</taxon>
        <taxon>Pseudomonadati</taxon>
        <taxon>Aquificota</taxon>
        <taxon>Aquificia</taxon>
        <taxon>Aquificales</taxon>
        <taxon>Hydrogenothermaceae</taxon>
        <taxon>Venenivibrio</taxon>
    </lineage>
</organism>
<dbReference type="InterPro" id="IPR008538">
    <property type="entry name" value="Uma2"/>
</dbReference>
<evidence type="ECO:0000259" key="1">
    <source>
        <dbReference type="Pfam" id="PF05685"/>
    </source>
</evidence>
<dbReference type="SUPFAM" id="SSF52980">
    <property type="entry name" value="Restriction endonuclease-like"/>
    <property type="match status" value="1"/>
</dbReference>
<dbReference type="Gene3D" id="3.90.1570.10">
    <property type="entry name" value="tt1808, chain A"/>
    <property type="match status" value="1"/>
</dbReference>
<dbReference type="InterPro" id="IPR011335">
    <property type="entry name" value="Restrct_endonuc-II-like"/>
</dbReference>
<dbReference type="AlphaFoldDB" id="A0AA45WM55"/>
<reference evidence="2" key="1">
    <citation type="submission" date="2017-05" db="EMBL/GenBank/DDBJ databases">
        <authorList>
            <person name="Varghese N."/>
            <person name="Submissions S."/>
        </authorList>
    </citation>
    <scope>NUCLEOTIDE SEQUENCE</scope>
    <source>
        <strain evidence="2">DSM 18763</strain>
    </source>
</reference>
<feature type="domain" description="Putative restriction endonuclease" evidence="1">
    <location>
        <begin position="22"/>
        <end position="178"/>
    </location>
</feature>
<sequence length="190" mass="22503">MPLLSEKNIKLKIYKFTIAQLQKMYEFGLIKPDNKIELIDGKPIMMTPIGFRHAKVLERLEKKLYEIIYLKNEKYIIWSQNPIKKSNKELLYPDIAIYPESIYQKEDIPHISDAYLIIEISDTTIEYDKQIKLPIYAKGKAKEVWIVNLKENIIEKYTNPAGKFFKEIHIFKKDEKISIFNSEINLADIF</sequence>
<keyword evidence="3" id="KW-1185">Reference proteome</keyword>
<keyword evidence="2" id="KW-0378">Hydrolase</keyword>
<gene>
    <name evidence="2" type="ORF">SAMN06264868_11015</name>
</gene>
<dbReference type="Pfam" id="PF05685">
    <property type="entry name" value="Uma2"/>
    <property type="match status" value="1"/>
</dbReference>
<evidence type="ECO:0000313" key="2">
    <source>
        <dbReference type="EMBL" id="SMP12879.1"/>
    </source>
</evidence>
<dbReference type="PANTHER" id="PTHR35400">
    <property type="entry name" value="SLR1083 PROTEIN"/>
    <property type="match status" value="1"/>
</dbReference>